<dbReference type="STRING" id="40998.A0A2P7ZDU9"/>
<evidence type="ECO:0000313" key="12">
    <source>
        <dbReference type="EMBL" id="PSK46388.1"/>
    </source>
</evidence>
<evidence type="ECO:0000256" key="5">
    <source>
        <dbReference type="ARBA" id="ARBA00022692"/>
    </source>
</evidence>
<feature type="chain" id="PRO_5015023093" description="Dolichyl-diphosphooligosaccharide--protein glycosyltransferase subunit 1" evidence="10">
    <location>
        <begin position="21"/>
        <end position="491"/>
    </location>
</feature>
<proteinExistence type="inferred from homology"/>
<feature type="compositionally biased region" description="Basic and acidic residues" evidence="11">
    <location>
        <begin position="197"/>
        <end position="208"/>
    </location>
</feature>
<protein>
    <recommendedName>
        <fullName evidence="10">Dolichyl-diphosphooligosaccharide--protein glycosyltransferase subunit 1</fullName>
    </recommendedName>
</protein>
<keyword evidence="5 10" id="KW-0812">Transmembrane</keyword>
<dbReference type="EMBL" id="NHZQ01000236">
    <property type="protein sequence ID" value="PSK46388.1"/>
    <property type="molecule type" value="Genomic_DNA"/>
</dbReference>
<evidence type="ECO:0000256" key="4">
    <source>
        <dbReference type="ARBA" id="ARBA00008905"/>
    </source>
</evidence>
<evidence type="ECO:0000256" key="1">
    <source>
        <dbReference type="ARBA" id="ARBA00002791"/>
    </source>
</evidence>
<evidence type="ECO:0000256" key="7">
    <source>
        <dbReference type="ARBA" id="ARBA00022824"/>
    </source>
</evidence>
<sequence length="491" mass="55514">MRSIGFFASCLIASVAPCLAEVNVTEQVSRQILPSSFTPAQVFQHANLVRTISLAKSYTRETVNVVVENIDKKEQTEYYIPFEASVISRIGGLEVRDKNNDQTRFTDVESVEFDAESATQYYRVKFPKALAPKEKITLSISWATLATLNPLPAKIEQSAKQYVQYSFSAYTPSAYKSVKQKTNVKLPSVDVPDYTKLEKNADGKEDPQKQGNTFTYGPYADIPAGATQQVSIRYDFTKPLLHASLLERDIEVSHWGGNLAFEERYFLENRGAELESQFSRVKWQQMQYYNPPTSAAKELHFPLAVGSMNPYFTDDIGNVSTSRFRSNSREANLELKPRYPLFGGWKYKFRIGWDTDLKKSLRKLKTGDGYVLKVPFLEGPKEAEGVEYERVVLNIILPEGATNVKFDTTAHIISSERTVHNTFMDTLGRTALKLTAINVVDDARDRDIIVTYDYSFFAGFRKPIVITSSMLGLFVAAWIVSQMDVSIGRKR</sequence>
<accession>A0A2P7ZDU9</accession>
<evidence type="ECO:0000256" key="6">
    <source>
        <dbReference type="ARBA" id="ARBA00022729"/>
    </source>
</evidence>
<dbReference type="PANTHER" id="PTHR21049:SF0">
    <property type="entry name" value="DOLICHYL-DIPHOSPHOOLIGOSACCHARIDE--PROTEIN GLYCOSYLTRANSFERASE SUBUNIT 1"/>
    <property type="match status" value="1"/>
</dbReference>
<keyword evidence="13" id="KW-1185">Reference proteome</keyword>
<feature type="transmembrane region" description="Helical" evidence="10">
    <location>
        <begin position="464"/>
        <end position="481"/>
    </location>
</feature>
<keyword evidence="9 10" id="KW-0472">Membrane</keyword>
<dbReference type="UniPathway" id="UPA00378"/>
<dbReference type="PANTHER" id="PTHR21049">
    <property type="entry name" value="RIBOPHORIN I"/>
    <property type="match status" value="1"/>
</dbReference>
<dbReference type="Pfam" id="PF04597">
    <property type="entry name" value="Ribophorin_I"/>
    <property type="match status" value="1"/>
</dbReference>
<dbReference type="InterPro" id="IPR007676">
    <property type="entry name" value="Ribophorin_I"/>
</dbReference>
<feature type="signal peptide" evidence="10">
    <location>
        <begin position="1"/>
        <end position="20"/>
    </location>
</feature>
<comment type="function">
    <text evidence="1 10">Subunit of the oligosaccharyl transferase (OST) complex that catalyzes the initial transfer of a defined glycan (Glc(3)Man(9)GlcNAc(2) in eukaryotes) from the lipid carrier dolichol-pyrophosphate to an asparagine residue within an Asn-X-Ser/Thr consensus motif in nascent polypeptide chains, the first step in protein N-glycosylation. N-glycosylation occurs cotranslationally and the complex associates with the Sec61 complex at the channel-forming translocon complex that mediates protein translocation across the endoplasmic reticulum (ER). All subunits are required for a maximal enzyme activity.</text>
</comment>
<comment type="subunit">
    <text evidence="10">Component of the oligosaccharyltransferase (OST) complex.</text>
</comment>
<evidence type="ECO:0000256" key="11">
    <source>
        <dbReference type="SAM" id="MobiDB-lite"/>
    </source>
</evidence>
<keyword evidence="6 10" id="KW-0732">Signal</keyword>
<comment type="subcellular location">
    <subcellularLocation>
        <location evidence="2 10">Endoplasmic reticulum membrane</location>
        <topology evidence="2 10">Single-pass type I membrane protein</topology>
    </subcellularLocation>
</comment>
<dbReference type="AlphaFoldDB" id="A0A2P7ZDU9"/>
<evidence type="ECO:0000256" key="3">
    <source>
        <dbReference type="ARBA" id="ARBA00004922"/>
    </source>
</evidence>
<feature type="region of interest" description="Disordered" evidence="11">
    <location>
        <begin position="197"/>
        <end position="217"/>
    </location>
</feature>
<comment type="pathway">
    <text evidence="3 10">Protein modification; protein glycosylation.</text>
</comment>
<gene>
    <name evidence="12" type="ORF">B9Z65_5356</name>
</gene>
<evidence type="ECO:0000256" key="9">
    <source>
        <dbReference type="ARBA" id="ARBA00023136"/>
    </source>
</evidence>
<dbReference type="Proteomes" id="UP000243723">
    <property type="component" value="Unassembled WGS sequence"/>
</dbReference>
<name>A0A2P7ZDU9_9PEZI</name>
<evidence type="ECO:0000256" key="2">
    <source>
        <dbReference type="ARBA" id="ARBA00004115"/>
    </source>
</evidence>
<evidence type="ECO:0000256" key="8">
    <source>
        <dbReference type="ARBA" id="ARBA00022989"/>
    </source>
</evidence>
<evidence type="ECO:0000256" key="10">
    <source>
        <dbReference type="RuleBase" id="RU361143"/>
    </source>
</evidence>
<keyword evidence="8 10" id="KW-1133">Transmembrane helix</keyword>
<organism evidence="12 13">
    <name type="scientific">Elsinoe australis</name>
    <dbReference type="NCBI Taxonomy" id="40998"/>
    <lineage>
        <taxon>Eukaryota</taxon>
        <taxon>Fungi</taxon>
        <taxon>Dikarya</taxon>
        <taxon>Ascomycota</taxon>
        <taxon>Pezizomycotina</taxon>
        <taxon>Dothideomycetes</taxon>
        <taxon>Dothideomycetidae</taxon>
        <taxon>Myriangiales</taxon>
        <taxon>Elsinoaceae</taxon>
        <taxon>Elsinoe</taxon>
    </lineage>
</organism>
<comment type="caution">
    <text evidence="12">The sequence shown here is derived from an EMBL/GenBank/DDBJ whole genome shotgun (WGS) entry which is preliminary data.</text>
</comment>
<dbReference type="GO" id="GO:0018279">
    <property type="term" value="P:protein N-linked glycosylation via asparagine"/>
    <property type="evidence" value="ECO:0007669"/>
    <property type="project" value="TreeGrafter"/>
</dbReference>
<reference evidence="12 13" key="1">
    <citation type="submission" date="2017-05" db="EMBL/GenBank/DDBJ databases">
        <title>Draft genome sequence of Elsinoe australis.</title>
        <authorList>
            <person name="Cheng Q."/>
        </authorList>
    </citation>
    <scope>NUCLEOTIDE SEQUENCE [LARGE SCALE GENOMIC DNA]</scope>
    <source>
        <strain evidence="12 13">NL1</strain>
    </source>
</reference>
<dbReference type="OrthoDB" id="310030at2759"/>
<dbReference type="GO" id="GO:0016740">
    <property type="term" value="F:transferase activity"/>
    <property type="evidence" value="ECO:0007669"/>
    <property type="project" value="UniProtKB-KW"/>
</dbReference>
<keyword evidence="12" id="KW-0808">Transferase</keyword>
<dbReference type="GO" id="GO:0008250">
    <property type="term" value="C:oligosaccharyltransferase complex"/>
    <property type="evidence" value="ECO:0007669"/>
    <property type="project" value="UniProtKB-UniRule"/>
</dbReference>
<comment type="similarity">
    <text evidence="4 10">Belongs to the OST1 family.</text>
</comment>
<keyword evidence="7 10" id="KW-0256">Endoplasmic reticulum</keyword>
<evidence type="ECO:0000313" key="13">
    <source>
        <dbReference type="Proteomes" id="UP000243723"/>
    </source>
</evidence>